<dbReference type="InParanoid" id="A0A067PNT3"/>
<sequence length="87" mass="9622">MPSSSPPTQELSSLSISVELIDDLKTSQLKLHRSLQRFDPYHLGAQTFATITSDATTIMTAILPPDPPWPYELPEAVNPRTQFIVDG</sequence>
<organism evidence="1 2">
    <name type="scientific">Jaapia argillacea MUCL 33604</name>
    <dbReference type="NCBI Taxonomy" id="933084"/>
    <lineage>
        <taxon>Eukaryota</taxon>
        <taxon>Fungi</taxon>
        <taxon>Dikarya</taxon>
        <taxon>Basidiomycota</taxon>
        <taxon>Agaricomycotina</taxon>
        <taxon>Agaricomycetes</taxon>
        <taxon>Agaricomycetidae</taxon>
        <taxon>Jaapiales</taxon>
        <taxon>Jaapiaceae</taxon>
        <taxon>Jaapia</taxon>
    </lineage>
</organism>
<dbReference type="Proteomes" id="UP000027265">
    <property type="component" value="Unassembled WGS sequence"/>
</dbReference>
<accession>A0A067PNT3</accession>
<protein>
    <submittedName>
        <fullName evidence="1">Uncharacterized protein</fullName>
    </submittedName>
</protein>
<evidence type="ECO:0000313" key="2">
    <source>
        <dbReference type="Proteomes" id="UP000027265"/>
    </source>
</evidence>
<name>A0A067PNT3_9AGAM</name>
<evidence type="ECO:0000313" key="1">
    <source>
        <dbReference type="EMBL" id="KDQ56429.1"/>
    </source>
</evidence>
<dbReference type="AlphaFoldDB" id="A0A067PNT3"/>
<proteinExistence type="predicted"/>
<dbReference type="EMBL" id="KL197722">
    <property type="protein sequence ID" value="KDQ56429.1"/>
    <property type="molecule type" value="Genomic_DNA"/>
</dbReference>
<gene>
    <name evidence="1" type="ORF">JAAARDRAFT_195071</name>
</gene>
<dbReference type="HOGENOM" id="CLU_2483654_0_0_1"/>
<reference evidence="2" key="1">
    <citation type="journal article" date="2014" name="Proc. Natl. Acad. Sci. U.S.A.">
        <title>Extensive sampling of basidiomycete genomes demonstrates inadequacy of the white-rot/brown-rot paradigm for wood decay fungi.</title>
        <authorList>
            <person name="Riley R."/>
            <person name="Salamov A.A."/>
            <person name="Brown D.W."/>
            <person name="Nagy L.G."/>
            <person name="Floudas D."/>
            <person name="Held B.W."/>
            <person name="Levasseur A."/>
            <person name="Lombard V."/>
            <person name="Morin E."/>
            <person name="Otillar R."/>
            <person name="Lindquist E.A."/>
            <person name="Sun H."/>
            <person name="LaButti K.M."/>
            <person name="Schmutz J."/>
            <person name="Jabbour D."/>
            <person name="Luo H."/>
            <person name="Baker S.E."/>
            <person name="Pisabarro A.G."/>
            <person name="Walton J.D."/>
            <person name="Blanchette R.A."/>
            <person name="Henrissat B."/>
            <person name="Martin F."/>
            <person name="Cullen D."/>
            <person name="Hibbett D.S."/>
            <person name="Grigoriev I.V."/>
        </authorList>
    </citation>
    <scope>NUCLEOTIDE SEQUENCE [LARGE SCALE GENOMIC DNA]</scope>
    <source>
        <strain evidence="2">MUCL 33604</strain>
    </source>
</reference>
<keyword evidence="2" id="KW-1185">Reference proteome</keyword>